<feature type="compositionally biased region" description="Polar residues" evidence="1">
    <location>
        <begin position="27"/>
        <end position="40"/>
    </location>
</feature>
<feature type="compositionally biased region" description="Gly residues" evidence="1">
    <location>
        <begin position="69"/>
        <end position="84"/>
    </location>
</feature>
<evidence type="ECO:0000256" key="1">
    <source>
        <dbReference type="SAM" id="MobiDB-lite"/>
    </source>
</evidence>
<feature type="region of interest" description="Disordered" evidence="1">
    <location>
        <begin position="27"/>
        <end position="84"/>
    </location>
</feature>
<reference evidence="2" key="1">
    <citation type="journal article" date="2020" name="Viruses">
        <title>Serpentovirus (Nidovirus) and Orthoreovirus Coinfection in Captive Veiled Chameleons (Chamaeleo calyptratus) with Respiratory Disease.</title>
        <authorList>
            <person name="Hoon-Hanks L.L."/>
            <person name="Stohr A.C."/>
            <person name="Anderson A.J."/>
            <person name="Evans D.E."/>
            <person name="Nevarez J.G."/>
            <person name="Diaz R.E."/>
            <person name="Rodgers C.P."/>
            <person name="Cross S.T."/>
            <person name="Steiner H.R."/>
            <person name="Parker R.R."/>
            <person name="Stenglein M.D."/>
        </authorList>
    </citation>
    <scope>NUCLEOTIDE SEQUENCE</scope>
    <source>
        <strain evidence="2">B</strain>
    </source>
</reference>
<dbReference type="RefSeq" id="YP_010800875.1">
    <property type="nucleotide sequence ID" value="NC_076911.1"/>
</dbReference>
<organism evidence="2 3">
    <name type="scientific">Veiled chameleon serpentovirus B</name>
    <dbReference type="NCBI Taxonomy" id="2806430"/>
    <lineage>
        <taxon>Viruses</taxon>
        <taxon>Riboviria</taxon>
        <taxon>Orthornavirae</taxon>
        <taxon>Pisuviricota</taxon>
        <taxon>Pisoniviricetes</taxon>
        <taxon>Nidovirales</taxon>
        <taxon>Tornidovirineae</taxon>
        <taxon>Tobaniviridae</taxon>
        <taxon>Serpentovirinae</taxon>
        <taxon>Vebetovirus</taxon>
        <taxon>Chabetovirus</taxon>
        <taxon>Vebetovirus paba</taxon>
    </lineage>
</organism>
<keyword evidence="3" id="KW-1185">Reference proteome</keyword>
<proteinExistence type="predicted"/>
<evidence type="ECO:0000313" key="2">
    <source>
        <dbReference type="EMBL" id="QRC47045.1"/>
    </source>
</evidence>
<dbReference type="GeneID" id="80539524"/>
<sequence>MANNNNGGQKTIQLNPNAKTFTPKVTTIYTLGSPGGSNTARNRRRRRNRNRNRNGGWNGGNRVFTNSNYGGGNGNNGNNNGGGGGLIKKVEEQIHQLTQVVGAIVAPEEKKDNTYHLFREKDEDAPVFVTVLKARSDLRPRMSVKSMNELWKDFGRVFRGGGGELTTDGHKLVVRLELIPTRAVFNVLPHEDNDFSYDLSDLSTALQSSSAQQSDVRRKQTAPRRDIKEAFVNIVSSAEGAAASKS</sequence>
<evidence type="ECO:0000313" key="3">
    <source>
        <dbReference type="Proteomes" id="UP000830816"/>
    </source>
</evidence>
<dbReference type="Proteomes" id="UP000830816">
    <property type="component" value="Segment"/>
</dbReference>
<accession>A0AAE7P9R5</accession>
<dbReference type="KEGG" id="vg:80539524"/>
<protein>
    <submittedName>
        <fullName evidence="2">Uncharacterized protein</fullName>
    </submittedName>
</protein>
<feature type="compositionally biased region" description="Basic residues" evidence="1">
    <location>
        <begin position="41"/>
        <end position="52"/>
    </location>
</feature>
<dbReference type="EMBL" id="MT997159">
    <property type="protein sequence ID" value="QRC47045.1"/>
    <property type="molecule type" value="Viral_cRNA"/>
</dbReference>
<name>A0AAE7P9R5_9NIDO</name>